<dbReference type="OrthoDB" id="270651at2759"/>
<dbReference type="InterPro" id="IPR029026">
    <property type="entry name" value="tRNA_m1G_MTases_N"/>
</dbReference>
<dbReference type="STRING" id="157652.A0A371F1H0"/>
<dbReference type="SUPFAM" id="SSF75217">
    <property type="entry name" value="alpha/beta knot"/>
    <property type="match status" value="1"/>
</dbReference>
<dbReference type="GO" id="GO:0003723">
    <property type="term" value="F:RNA binding"/>
    <property type="evidence" value="ECO:0007669"/>
    <property type="project" value="TreeGrafter"/>
</dbReference>
<dbReference type="InterPro" id="IPR029064">
    <property type="entry name" value="Ribosomal_eL30-like_sf"/>
</dbReference>
<organism evidence="1 2">
    <name type="scientific">Mucuna pruriens</name>
    <name type="common">Velvet bean</name>
    <name type="synonym">Dolichos pruriens</name>
    <dbReference type="NCBI Taxonomy" id="157652"/>
    <lineage>
        <taxon>Eukaryota</taxon>
        <taxon>Viridiplantae</taxon>
        <taxon>Streptophyta</taxon>
        <taxon>Embryophyta</taxon>
        <taxon>Tracheophyta</taxon>
        <taxon>Spermatophyta</taxon>
        <taxon>Magnoliopsida</taxon>
        <taxon>eudicotyledons</taxon>
        <taxon>Gunneridae</taxon>
        <taxon>Pentapetalae</taxon>
        <taxon>rosids</taxon>
        <taxon>fabids</taxon>
        <taxon>Fabales</taxon>
        <taxon>Fabaceae</taxon>
        <taxon>Papilionoideae</taxon>
        <taxon>50 kb inversion clade</taxon>
        <taxon>NPAAA clade</taxon>
        <taxon>indigoferoid/millettioid clade</taxon>
        <taxon>Phaseoleae</taxon>
        <taxon>Mucuna</taxon>
    </lineage>
</organism>
<name>A0A371F1H0_MUCPR</name>
<feature type="non-terminal residue" evidence="1">
    <location>
        <position position="275"/>
    </location>
</feature>
<reference evidence="1" key="1">
    <citation type="submission" date="2018-05" db="EMBL/GenBank/DDBJ databases">
        <title>Draft genome of Mucuna pruriens seed.</title>
        <authorList>
            <person name="Nnadi N.E."/>
            <person name="Vos R."/>
            <person name="Hasami M.H."/>
            <person name="Devisetty U.K."/>
            <person name="Aguiy J.C."/>
        </authorList>
    </citation>
    <scope>NUCLEOTIDE SEQUENCE [LARGE SCALE GENOMIC DNA]</scope>
    <source>
        <strain evidence="1">JCA_2017</strain>
    </source>
</reference>
<evidence type="ECO:0000313" key="1">
    <source>
        <dbReference type="EMBL" id="RDX72136.1"/>
    </source>
</evidence>
<comment type="caution">
    <text evidence="1">The sequence shown here is derived from an EMBL/GenBank/DDBJ whole genome shotgun (WGS) entry which is preliminary data.</text>
</comment>
<accession>A0A371F1H0</accession>
<dbReference type="PANTHER" id="PTHR43191">
    <property type="entry name" value="RRNA METHYLTRANSFERASE 3"/>
    <property type="match status" value="1"/>
</dbReference>
<dbReference type="EMBL" id="QJKJ01011046">
    <property type="protein sequence ID" value="RDX72136.1"/>
    <property type="molecule type" value="Genomic_DNA"/>
</dbReference>
<protein>
    <recommendedName>
        <fullName evidence="3">tRNA/rRNA methyltransferase SpoU type domain-containing protein</fullName>
    </recommendedName>
</protein>
<dbReference type="InterPro" id="IPR029028">
    <property type="entry name" value="Alpha/beta_knot_MTases"/>
</dbReference>
<dbReference type="SUPFAM" id="SSF55315">
    <property type="entry name" value="L30e-like"/>
    <property type="match status" value="1"/>
</dbReference>
<dbReference type="PANTHER" id="PTHR43191:SF2">
    <property type="entry name" value="RRNA METHYLTRANSFERASE 3, MITOCHONDRIAL"/>
    <property type="match status" value="1"/>
</dbReference>
<dbReference type="Proteomes" id="UP000257109">
    <property type="component" value="Unassembled WGS sequence"/>
</dbReference>
<keyword evidence="2" id="KW-1185">Reference proteome</keyword>
<evidence type="ECO:0008006" key="3">
    <source>
        <dbReference type="Google" id="ProtNLM"/>
    </source>
</evidence>
<dbReference type="Gene3D" id="3.40.1280.10">
    <property type="match status" value="1"/>
</dbReference>
<dbReference type="AlphaFoldDB" id="A0A371F1H0"/>
<dbReference type="Gene3D" id="3.30.1330.30">
    <property type="match status" value="1"/>
</dbReference>
<feature type="non-terminal residue" evidence="1">
    <location>
        <position position="1"/>
    </location>
</feature>
<evidence type="ECO:0000313" key="2">
    <source>
        <dbReference type="Proteomes" id="UP000257109"/>
    </source>
</evidence>
<dbReference type="InterPro" id="IPR051259">
    <property type="entry name" value="rRNA_Methyltransferase"/>
</dbReference>
<gene>
    <name evidence="1" type="ORF">CR513_48420</name>
</gene>
<proteinExistence type="predicted"/>
<sequence length="275" mass="30389">MQCASILYPQTHKIWCFKPSLSITPLPQQQQLNPYDQKPKLITSPSNPFVKHCLKLRNCSSYRRSHASALVVGATPIREICRFRESLQDGSVLMDCLILPNKAEIPDGLDKSTVPIVRVSSVVMRKLSGLQTTDSLDAIAVVKIPASFFSVDGDQKNCQKWFPSTHRILVLDGIQDPGNLGTLLRSAVAFRWVRNYLPPLAMGSKNIFFLSLYCSSVPSSAKLCLCPQLRAVVWGVSVAAVYHCLPLPFCLSASFIPIPTFRTLVGSIVADRSEL</sequence>